<evidence type="ECO:0000313" key="2">
    <source>
        <dbReference type="EMBL" id="QRC96287.1"/>
    </source>
</evidence>
<dbReference type="VEuPathDB" id="FungiDB:JI435_408610"/>
<keyword evidence="3" id="KW-1185">Reference proteome</keyword>
<sequence length="97" mass="11005">MVRGPGSGMSMSSFLMDPGPFSFRPSCDWKRARFCWRRCLGRWPSSRESRSRMRRGSSWSASWSTRSPVSLQSERSDSEDGVSKDERALSLSCSSSR</sequence>
<reference evidence="3" key="1">
    <citation type="journal article" date="2021" name="BMC Genomics">
        <title>Chromosome-level genome assembly and manually-curated proteome of model necrotroph Parastagonospora nodorum Sn15 reveals a genome-wide trove of candidate effector homologs, and redundancy of virulence-related functions within an accessory chromosome.</title>
        <authorList>
            <person name="Bertazzoni S."/>
            <person name="Jones D.A.B."/>
            <person name="Phan H.T."/>
            <person name="Tan K.-C."/>
            <person name="Hane J.K."/>
        </authorList>
    </citation>
    <scope>NUCLEOTIDE SEQUENCE [LARGE SCALE GENOMIC DNA]</scope>
    <source>
        <strain evidence="3">SN15 / ATCC MYA-4574 / FGSC 10173)</strain>
    </source>
</reference>
<feature type="compositionally biased region" description="Low complexity" evidence="1">
    <location>
        <begin position="56"/>
        <end position="67"/>
    </location>
</feature>
<feature type="compositionally biased region" description="Basic and acidic residues" evidence="1">
    <location>
        <begin position="74"/>
        <end position="88"/>
    </location>
</feature>
<evidence type="ECO:0000256" key="1">
    <source>
        <dbReference type="SAM" id="MobiDB-lite"/>
    </source>
</evidence>
<evidence type="ECO:0000313" key="3">
    <source>
        <dbReference type="Proteomes" id="UP000663193"/>
    </source>
</evidence>
<protein>
    <submittedName>
        <fullName evidence="2">Uncharacterized protein</fullName>
    </submittedName>
</protein>
<dbReference type="Proteomes" id="UP000663193">
    <property type="component" value="Chromosome 6"/>
</dbReference>
<dbReference type="EMBL" id="CP069028">
    <property type="protein sequence ID" value="QRC96287.1"/>
    <property type="molecule type" value="Genomic_DNA"/>
</dbReference>
<dbReference type="AlphaFoldDB" id="A0A7U2F0C0"/>
<name>A0A7U2F0C0_PHANO</name>
<accession>A0A7U2F0C0</accession>
<feature type="region of interest" description="Disordered" evidence="1">
    <location>
        <begin position="45"/>
        <end position="97"/>
    </location>
</feature>
<organism evidence="2 3">
    <name type="scientific">Phaeosphaeria nodorum (strain SN15 / ATCC MYA-4574 / FGSC 10173)</name>
    <name type="common">Glume blotch fungus</name>
    <name type="synonym">Parastagonospora nodorum</name>
    <dbReference type="NCBI Taxonomy" id="321614"/>
    <lineage>
        <taxon>Eukaryota</taxon>
        <taxon>Fungi</taxon>
        <taxon>Dikarya</taxon>
        <taxon>Ascomycota</taxon>
        <taxon>Pezizomycotina</taxon>
        <taxon>Dothideomycetes</taxon>
        <taxon>Pleosporomycetidae</taxon>
        <taxon>Pleosporales</taxon>
        <taxon>Pleosporineae</taxon>
        <taxon>Phaeosphaeriaceae</taxon>
        <taxon>Parastagonospora</taxon>
    </lineage>
</organism>
<proteinExistence type="predicted"/>
<gene>
    <name evidence="2" type="ORF">JI435_408610</name>
</gene>